<dbReference type="PANTHER" id="PTHR30203:SF33">
    <property type="entry name" value="BLR4455 PROTEIN"/>
    <property type="match status" value="1"/>
</dbReference>
<dbReference type="STRING" id="1936003.STSP2_01035"/>
<dbReference type="EMBL" id="CP019791">
    <property type="protein sequence ID" value="AQT67883.1"/>
    <property type="molecule type" value="Genomic_DNA"/>
</dbReference>
<keyword evidence="1" id="KW-0175">Coiled coil</keyword>
<dbReference type="PANTHER" id="PTHR30203">
    <property type="entry name" value="OUTER MEMBRANE CATION EFFLUX PROTEIN"/>
    <property type="match status" value="1"/>
</dbReference>
<dbReference type="InterPro" id="IPR010131">
    <property type="entry name" value="MdtP/NodT-like"/>
</dbReference>
<reference evidence="3" key="1">
    <citation type="submission" date="2017-02" db="EMBL/GenBank/DDBJ databases">
        <title>Comparative genomics and description of representatives of a novel lineage of planctomycetes thriving in anoxic sediments.</title>
        <authorList>
            <person name="Spring S."/>
            <person name="Bunk B."/>
            <person name="Sproer C."/>
        </authorList>
    </citation>
    <scope>NUCLEOTIDE SEQUENCE [LARGE SCALE GENOMIC DNA]</scope>
    <source>
        <strain evidence="3">ST-NAGAB-D1</strain>
    </source>
</reference>
<dbReference type="Proteomes" id="UP000189674">
    <property type="component" value="Chromosome"/>
</dbReference>
<feature type="coiled-coil region" evidence="1">
    <location>
        <begin position="322"/>
        <end position="349"/>
    </location>
</feature>
<dbReference type="Gene3D" id="1.20.1600.10">
    <property type="entry name" value="Outer membrane efflux proteins (OEP)"/>
    <property type="match status" value="1"/>
</dbReference>
<dbReference type="KEGG" id="alus:STSP2_01035"/>
<name>A0A1U9NIX5_9BACT</name>
<evidence type="ECO:0000256" key="1">
    <source>
        <dbReference type="SAM" id="Coils"/>
    </source>
</evidence>
<feature type="coiled-coil region" evidence="1">
    <location>
        <begin position="217"/>
        <end position="275"/>
    </location>
</feature>
<protein>
    <submittedName>
        <fullName evidence="2">Type I secretion outer membrane protein, TolC family</fullName>
    </submittedName>
</protein>
<dbReference type="SUPFAM" id="SSF56954">
    <property type="entry name" value="Outer membrane efflux proteins (OEP)"/>
    <property type="match status" value="1"/>
</dbReference>
<dbReference type="AlphaFoldDB" id="A0A1U9NIX5"/>
<accession>A0A1U9NIX5</accession>
<sequence length="543" mass="61065">MTAVVIGCDGGNLTEYQQQIDAEVHDIIDRKWSGRMGQKASYSMTEAGTDQALYELEDMLGDRGVLALPQAVTLATEYNRQYQQEKELLYLQALDLTVVRHAYEANPFSTGRAEYVYDEGDEAAAADLATGFTRLLSDGTRITTSVALAWANLASGSDGISGVFDASVFKPLLRGSDPLVVLEPLTQAERDTIYQLRSFNRFRKEQVVAVFTLYFQALQQLDRVRNAEENYKKLRNLYTTMQKRAEVGRFEKLELQQAEQDVIQARDILIQERKDYEDAVDALKLFLNVPPTVEFKLDADQLAAISTEESVTFTEAQAISAAMELRLDLANARDRVEDARRKVVVAADAVRAELNIAAGGQAGTESLAGLSSEELVSVGLELDLPLDRTDEKAAWRASLITLNQQKRAQAELEDVIAAQVRQAYRDMVEAGQLYSTQVESLELADERFEHTSMLQQYDRASTRDVLDAQEDYLDAQDRATEARVQFLLAKLRFYRDAGVMQIRPDGMWQLGAEGTEAANDQPDVESYIDEWMRRRRSSRQKEL</sequence>
<evidence type="ECO:0000313" key="3">
    <source>
        <dbReference type="Proteomes" id="UP000189674"/>
    </source>
</evidence>
<proteinExistence type="predicted"/>
<keyword evidence="3" id="KW-1185">Reference proteome</keyword>
<dbReference type="GO" id="GO:0015562">
    <property type="term" value="F:efflux transmembrane transporter activity"/>
    <property type="evidence" value="ECO:0007669"/>
    <property type="project" value="InterPro"/>
</dbReference>
<gene>
    <name evidence="2" type="ORF">STSP2_01035</name>
</gene>
<evidence type="ECO:0000313" key="2">
    <source>
        <dbReference type="EMBL" id="AQT67883.1"/>
    </source>
</evidence>
<organism evidence="2 3">
    <name type="scientific">Anaerohalosphaera lusitana</name>
    <dbReference type="NCBI Taxonomy" id="1936003"/>
    <lineage>
        <taxon>Bacteria</taxon>
        <taxon>Pseudomonadati</taxon>
        <taxon>Planctomycetota</taxon>
        <taxon>Phycisphaerae</taxon>
        <taxon>Sedimentisphaerales</taxon>
        <taxon>Anaerohalosphaeraceae</taxon>
        <taxon>Anaerohalosphaera</taxon>
    </lineage>
</organism>